<accession>A0ACC1QK64</accession>
<evidence type="ECO:0000313" key="2">
    <source>
        <dbReference type="Proteomes" id="UP001148737"/>
    </source>
</evidence>
<proteinExistence type="predicted"/>
<keyword evidence="2" id="KW-1185">Reference proteome</keyword>
<dbReference type="EMBL" id="JANAKD010001499">
    <property type="protein sequence ID" value="KAJ3478828.1"/>
    <property type="molecule type" value="Genomic_DNA"/>
</dbReference>
<sequence>MSFTIYEASIVQAKYLLTSLRGILAKAEAHPDAATFPDRRLAPDMLPFSFQISSVCALTQAQALKLLGKQIAKEQYDDRPLPTYAAMHSRIDEVWAMLEGIDRDAAVESATKTARIDFGKEVGEKDLSAIAFCAGVGIPNMYFHTAMAYAILRNAGVDLGKFDYLGPFWGAYIDQ</sequence>
<organism evidence="1 2">
    <name type="scientific">Lecanicillium saksenae</name>
    <dbReference type="NCBI Taxonomy" id="468837"/>
    <lineage>
        <taxon>Eukaryota</taxon>
        <taxon>Fungi</taxon>
        <taxon>Dikarya</taxon>
        <taxon>Ascomycota</taxon>
        <taxon>Pezizomycotina</taxon>
        <taxon>Sordariomycetes</taxon>
        <taxon>Hypocreomycetidae</taxon>
        <taxon>Hypocreales</taxon>
        <taxon>Cordycipitaceae</taxon>
        <taxon>Lecanicillium</taxon>
    </lineage>
</organism>
<gene>
    <name evidence="1" type="ORF">NLG97_g8472</name>
</gene>
<protein>
    <submittedName>
        <fullName evidence="1">Uncharacterized protein</fullName>
    </submittedName>
</protein>
<dbReference type="Proteomes" id="UP001148737">
    <property type="component" value="Unassembled WGS sequence"/>
</dbReference>
<reference evidence="1" key="1">
    <citation type="submission" date="2022-07" db="EMBL/GenBank/DDBJ databases">
        <title>Genome Sequence of Lecanicillium saksenae.</title>
        <authorList>
            <person name="Buettner E."/>
        </authorList>
    </citation>
    <scope>NUCLEOTIDE SEQUENCE</scope>
    <source>
        <strain evidence="1">VT-O1</strain>
    </source>
</reference>
<comment type="caution">
    <text evidence="1">The sequence shown here is derived from an EMBL/GenBank/DDBJ whole genome shotgun (WGS) entry which is preliminary data.</text>
</comment>
<evidence type="ECO:0000313" key="1">
    <source>
        <dbReference type="EMBL" id="KAJ3478828.1"/>
    </source>
</evidence>
<name>A0ACC1QK64_9HYPO</name>